<dbReference type="AlphaFoldDB" id="A0A6C0H590"/>
<reference evidence="1" key="1">
    <citation type="journal article" date="2020" name="Nature">
        <title>Giant virus diversity and host interactions through global metagenomics.</title>
        <authorList>
            <person name="Schulz F."/>
            <person name="Roux S."/>
            <person name="Paez-Espino D."/>
            <person name="Jungbluth S."/>
            <person name="Walsh D.A."/>
            <person name="Denef V.J."/>
            <person name="McMahon K.D."/>
            <person name="Konstantinidis K.T."/>
            <person name="Eloe-Fadrosh E.A."/>
            <person name="Kyrpides N.C."/>
            <person name="Woyke T."/>
        </authorList>
    </citation>
    <scope>NUCLEOTIDE SEQUENCE</scope>
    <source>
        <strain evidence="1">GVMAG-M-3300023179-71</strain>
    </source>
</reference>
<name>A0A6C0H590_9ZZZZ</name>
<sequence length="164" mass="17745">MVKKGGGCGCDKLFSGGKKKSKKKMSGGICTVCGMPKYGGNSSGFPVSVMPGPFIGKPWGPQISQWPSTDGISADRNYLSQNLYNHGDPQTSMLLNDSHVSKILGGGKKHKKKRKSKKKIGGSFVQDLVNFGRSLEYNLQSGYNTIKGYSQPTNPLPFIQNKIQ</sequence>
<accession>A0A6C0H590</accession>
<evidence type="ECO:0000313" key="1">
    <source>
        <dbReference type="EMBL" id="QHT75714.1"/>
    </source>
</evidence>
<organism evidence="1">
    <name type="scientific">viral metagenome</name>
    <dbReference type="NCBI Taxonomy" id="1070528"/>
    <lineage>
        <taxon>unclassified sequences</taxon>
        <taxon>metagenomes</taxon>
        <taxon>organismal metagenomes</taxon>
    </lineage>
</organism>
<protein>
    <submittedName>
        <fullName evidence="1">Uncharacterized protein</fullName>
    </submittedName>
</protein>
<proteinExistence type="predicted"/>
<dbReference type="EMBL" id="MN739881">
    <property type="protein sequence ID" value="QHT75714.1"/>
    <property type="molecule type" value="Genomic_DNA"/>
</dbReference>